<dbReference type="PANTHER" id="PTHR24559">
    <property type="entry name" value="TRANSPOSON TY3-I GAG-POL POLYPROTEIN"/>
    <property type="match status" value="1"/>
</dbReference>
<dbReference type="EMBL" id="BQNB010017841">
    <property type="protein sequence ID" value="GJT67813.1"/>
    <property type="molecule type" value="Genomic_DNA"/>
</dbReference>
<organism evidence="2 3">
    <name type="scientific">Tanacetum coccineum</name>
    <dbReference type="NCBI Taxonomy" id="301880"/>
    <lineage>
        <taxon>Eukaryota</taxon>
        <taxon>Viridiplantae</taxon>
        <taxon>Streptophyta</taxon>
        <taxon>Embryophyta</taxon>
        <taxon>Tracheophyta</taxon>
        <taxon>Spermatophyta</taxon>
        <taxon>Magnoliopsida</taxon>
        <taxon>eudicotyledons</taxon>
        <taxon>Gunneridae</taxon>
        <taxon>Pentapetalae</taxon>
        <taxon>asterids</taxon>
        <taxon>campanulids</taxon>
        <taxon>Asterales</taxon>
        <taxon>Asteraceae</taxon>
        <taxon>Asteroideae</taxon>
        <taxon>Anthemideae</taxon>
        <taxon>Anthemidinae</taxon>
        <taxon>Tanacetum</taxon>
    </lineage>
</organism>
<dbReference type="InterPro" id="IPR043128">
    <property type="entry name" value="Rev_trsase/Diguanyl_cyclase"/>
</dbReference>
<feature type="domain" description="Reverse transcriptase" evidence="1">
    <location>
        <begin position="3"/>
        <end position="60"/>
    </location>
</feature>
<proteinExistence type="predicted"/>
<dbReference type="Pfam" id="PF00078">
    <property type="entry name" value="RVT_1"/>
    <property type="match status" value="1"/>
</dbReference>
<name>A0ABQ5FWS6_9ASTR</name>
<protein>
    <recommendedName>
        <fullName evidence="1">Reverse transcriptase domain-containing protein</fullName>
    </recommendedName>
</protein>
<evidence type="ECO:0000313" key="2">
    <source>
        <dbReference type="EMBL" id="GJT67813.1"/>
    </source>
</evidence>
<dbReference type="SUPFAM" id="SSF56672">
    <property type="entry name" value="DNA/RNA polymerases"/>
    <property type="match status" value="1"/>
</dbReference>
<evidence type="ECO:0000313" key="3">
    <source>
        <dbReference type="Proteomes" id="UP001151760"/>
    </source>
</evidence>
<comment type="caution">
    <text evidence="2">The sequence shown here is derived from an EMBL/GenBank/DDBJ whole genome shotgun (WGS) entry which is preliminary data.</text>
</comment>
<evidence type="ECO:0000259" key="1">
    <source>
        <dbReference type="Pfam" id="PF00078"/>
    </source>
</evidence>
<dbReference type="PANTHER" id="PTHR24559:SF444">
    <property type="entry name" value="REVERSE TRANSCRIPTASE DOMAIN-CONTAINING PROTEIN"/>
    <property type="match status" value="1"/>
</dbReference>
<sequence length="592" mass="67473">MDLMNRVCKPYLGRFVIVFIDDILAYSKLKEEHEVHLKIVLESLRKEKLYAKFSKSNVVGDALSRKERVKSRRVIGMILAAQSEAFKQENVLAERLYGLDPQMERKRDESLLRRMTYLVVLADAAESVRDVIRFEYCLASSSGWTKGTYDSDFGGYNKGMSPVLWAESRESSLIGPELVLETTDKVVLIKEKLKAARDRQKSYVDFRRKPLESEVGDRVLLKCLGNANLHVSLNEIKIDKTLRFVEERVEIMDREIKSLKRSRIPLVKVRWNSKRGPEFTWEREDYMKSKYPQLFVDRAAWNGSIAAECKVLGKEEEEFMMIQKNMGGFLRLLTVNRLVEVGGVEDLRKVMNGQGNDQGARANGNVEGVNGDLWDGGSNGAKDYAEGCRDFWRLLGMDQLRRLRKEEMWGNLARIRMDCRVMPRNVNPVNVRNPALARGACYECESTDHLKPACPRLNRAQGSRGNRPYQVVANNEGQGHGNQGNQARGIEPSELGFRYEIKIASGQLVEINKVIKGCKLEIEGHVFDIYLIPFGHGSFDVIIGLPPLWEIEFQIKLIPGVVLIAKSPYRLAPSELEELSGKLKEHQDKSFI</sequence>
<reference evidence="2" key="1">
    <citation type="journal article" date="2022" name="Int. J. Mol. Sci.">
        <title>Draft Genome of Tanacetum Coccineum: Genomic Comparison of Closely Related Tanacetum-Family Plants.</title>
        <authorList>
            <person name="Yamashiro T."/>
            <person name="Shiraishi A."/>
            <person name="Nakayama K."/>
            <person name="Satake H."/>
        </authorList>
    </citation>
    <scope>NUCLEOTIDE SEQUENCE</scope>
</reference>
<dbReference type="Proteomes" id="UP001151760">
    <property type="component" value="Unassembled WGS sequence"/>
</dbReference>
<dbReference type="Gene3D" id="3.30.70.270">
    <property type="match status" value="1"/>
</dbReference>
<dbReference type="InterPro" id="IPR053134">
    <property type="entry name" value="RNA-dir_DNA_polymerase"/>
</dbReference>
<dbReference type="InterPro" id="IPR000477">
    <property type="entry name" value="RT_dom"/>
</dbReference>
<accession>A0ABQ5FWS6</accession>
<dbReference type="InterPro" id="IPR043502">
    <property type="entry name" value="DNA/RNA_pol_sf"/>
</dbReference>
<gene>
    <name evidence="2" type="ORF">Tco_1019293</name>
</gene>
<keyword evidence="3" id="KW-1185">Reference proteome</keyword>
<reference evidence="2" key="2">
    <citation type="submission" date="2022-01" db="EMBL/GenBank/DDBJ databases">
        <authorList>
            <person name="Yamashiro T."/>
            <person name="Shiraishi A."/>
            <person name="Satake H."/>
            <person name="Nakayama K."/>
        </authorList>
    </citation>
    <scope>NUCLEOTIDE SEQUENCE</scope>
</reference>